<dbReference type="PROSITE" id="PS50943">
    <property type="entry name" value="HTH_CROC1"/>
    <property type="match status" value="1"/>
</dbReference>
<evidence type="ECO:0000313" key="3">
    <source>
        <dbReference type="Proteomes" id="UP001596116"/>
    </source>
</evidence>
<dbReference type="Proteomes" id="UP001596116">
    <property type="component" value="Unassembled WGS sequence"/>
</dbReference>
<comment type="caution">
    <text evidence="2">The sequence shown here is derived from an EMBL/GenBank/DDBJ whole genome shotgun (WGS) entry which is preliminary data.</text>
</comment>
<name>A0ABW1L309_9PROT</name>
<proteinExistence type="predicted"/>
<dbReference type="EMBL" id="JBHPON010000003">
    <property type="protein sequence ID" value="MFC6037502.1"/>
    <property type="molecule type" value="Genomic_DNA"/>
</dbReference>
<evidence type="ECO:0000259" key="1">
    <source>
        <dbReference type="PROSITE" id="PS50943"/>
    </source>
</evidence>
<feature type="domain" description="HTH cro/C1-type" evidence="1">
    <location>
        <begin position="22"/>
        <end position="76"/>
    </location>
</feature>
<dbReference type="SUPFAM" id="SSF47413">
    <property type="entry name" value="lambda repressor-like DNA-binding domains"/>
    <property type="match status" value="1"/>
</dbReference>
<sequence length="123" mass="13711">MSEQRMGFAGPEIENTLFLQRLREAREYLGASQAKVSEYLGVPRSAISEIESGKRAISALELKKLAKLYQKPVAWFTDEIVEGVPADVEFLARTASQLSDSDRGELQRFAEFLKAKSKANNDA</sequence>
<dbReference type="InterPro" id="IPR052345">
    <property type="entry name" value="Rad_response_metalloprotease"/>
</dbReference>
<keyword evidence="3" id="KW-1185">Reference proteome</keyword>
<dbReference type="PANTHER" id="PTHR43236:SF1">
    <property type="entry name" value="BLL7220 PROTEIN"/>
    <property type="match status" value="1"/>
</dbReference>
<evidence type="ECO:0000313" key="2">
    <source>
        <dbReference type="EMBL" id="MFC6037502.1"/>
    </source>
</evidence>
<dbReference type="InterPro" id="IPR001387">
    <property type="entry name" value="Cro/C1-type_HTH"/>
</dbReference>
<dbReference type="InterPro" id="IPR010982">
    <property type="entry name" value="Lambda_DNA-bd_dom_sf"/>
</dbReference>
<dbReference type="Gene3D" id="1.10.260.40">
    <property type="entry name" value="lambda repressor-like DNA-binding domains"/>
    <property type="match status" value="1"/>
</dbReference>
<dbReference type="Pfam" id="PF01381">
    <property type="entry name" value="HTH_3"/>
    <property type="match status" value="1"/>
</dbReference>
<dbReference type="SMART" id="SM00530">
    <property type="entry name" value="HTH_XRE"/>
    <property type="match status" value="1"/>
</dbReference>
<dbReference type="PANTHER" id="PTHR43236">
    <property type="entry name" value="ANTITOXIN HIGA1"/>
    <property type="match status" value="1"/>
</dbReference>
<gene>
    <name evidence="2" type="ORF">ACFMB1_18250</name>
</gene>
<dbReference type="CDD" id="cd00093">
    <property type="entry name" value="HTH_XRE"/>
    <property type="match status" value="1"/>
</dbReference>
<organism evidence="2 3">
    <name type="scientific">Hyphococcus aureus</name>
    <dbReference type="NCBI Taxonomy" id="2666033"/>
    <lineage>
        <taxon>Bacteria</taxon>
        <taxon>Pseudomonadati</taxon>
        <taxon>Pseudomonadota</taxon>
        <taxon>Alphaproteobacteria</taxon>
        <taxon>Parvularculales</taxon>
        <taxon>Parvularculaceae</taxon>
        <taxon>Hyphococcus</taxon>
    </lineage>
</organism>
<dbReference type="RefSeq" id="WP_379881104.1">
    <property type="nucleotide sequence ID" value="NZ_JBHPON010000003.1"/>
</dbReference>
<protein>
    <submittedName>
        <fullName evidence="2">Helix-turn-helix domain-containing protein</fullName>
    </submittedName>
</protein>
<reference evidence="2 3" key="1">
    <citation type="submission" date="2024-09" db="EMBL/GenBank/DDBJ databases">
        <authorList>
            <person name="Zhang Z.-H."/>
        </authorList>
    </citation>
    <scope>NUCLEOTIDE SEQUENCE [LARGE SCALE GENOMIC DNA]</scope>
    <source>
        <strain evidence="2 3">HHTR114</strain>
    </source>
</reference>
<accession>A0ABW1L309</accession>